<protein>
    <submittedName>
        <fullName evidence="5">Response regulator transcription factor</fullName>
    </submittedName>
</protein>
<dbReference type="OrthoDB" id="7345476at2"/>
<accession>A0A5M6INQ9</accession>
<dbReference type="SMART" id="SM00421">
    <property type="entry name" value="HTH_LUXR"/>
    <property type="match status" value="1"/>
</dbReference>
<feature type="domain" description="Response regulatory" evidence="4">
    <location>
        <begin position="32"/>
        <end position="147"/>
    </location>
</feature>
<dbReference type="PROSITE" id="PS00622">
    <property type="entry name" value="HTH_LUXR_1"/>
    <property type="match status" value="1"/>
</dbReference>
<dbReference type="PRINTS" id="PR00038">
    <property type="entry name" value="HTHLUXR"/>
</dbReference>
<dbReference type="PROSITE" id="PS50110">
    <property type="entry name" value="RESPONSE_REGULATORY"/>
    <property type="match status" value="1"/>
</dbReference>
<feature type="domain" description="HTH luxR-type" evidence="3">
    <location>
        <begin position="180"/>
        <end position="245"/>
    </location>
</feature>
<dbReference type="PANTHER" id="PTHR45566">
    <property type="entry name" value="HTH-TYPE TRANSCRIPTIONAL REGULATOR YHJB-RELATED"/>
    <property type="match status" value="1"/>
</dbReference>
<dbReference type="CDD" id="cd06170">
    <property type="entry name" value="LuxR_C_like"/>
    <property type="match status" value="1"/>
</dbReference>
<dbReference type="SUPFAM" id="SSF46894">
    <property type="entry name" value="C-terminal effector domain of the bipartite response regulators"/>
    <property type="match status" value="1"/>
</dbReference>
<keyword evidence="1" id="KW-0238">DNA-binding</keyword>
<dbReference type="InterPro" id="IPR001789">
    <property type="entry name" value="Sig_transdc_resp-reg_receiver"/>
</dbReference>
<proteinExistence type="predicted"/>
<evidence type="ECO:0000256" key="2">
    <source>
        <dbReference type="PROSITE-ProRule" id="PRU00169"/>
    </source>
</evidence>
<sequence>MFDMTQLQSWPRAISISAQQPNRGSCETECPTILVVDSIAITRECLLHMVASRPGGARVEGVPDASIAVMEQPDLVLVYARATPVDKEPVIRQFDLIRSRYGPAPIVVIADLDDHECMLAAFRHAARGYVPTTLPRLVVVAAIELVLAGGTFVPEQIISRHLVPSVVPVDPPPSEPASPATGPDMLLTTRETDVLQLLREGKPNKVIAYALQISESTVKVHVRNIMKKLRATNRTQVALFTHVSCAGSAAVTAVGT</sequence>
<evidence type="ECO:0000259" key="3">
    <source>
        <dbReference type="PROSITE" id="PS50043"/>
    </source>
</evidence>
<dbReference type="Proteomes" id="UP000325255">
    <property type="component" value="Unassembled WGS sequence"/>
</dbReference>
<dbReference type="GO" id="GO:0006355">
    <property type="term" value="P:regulation of DNA-templated transcription"/>
    <property type="evidence" value="ECO:0007669"/>
    <property type="project" value="InterPro"/>
</dbReference>
<dbReference type="Gene3D" id="3.40.50.2300">
    <property type="match status" value="1"/>
</dbReference>
<dbReference type="AlphaFoldDB" id="A0A5M6INQ9"/>
<dbReference type="PROSITE" id="PS50043">
    <property type="entry name" value="HTH_LUXR_2"/>
    <property type="match status" value="1"/>
</dbReference>
<dbReference type="EMBL" id="VWPK01000042">
    <property type="protein sequence ID" value="KAA5609890.1"/>
    <property type="molecule type" value="Genomic_DNA"/>
</dbReference>
<evidence type="ECO:0000256" key="1">
    <source>
        <dbReference type="ARBA" id="ARBA00023125"/>
    </source>
</evidence>
<dbReference type="Pfam" id="PF00196">
    <property type="entry name" value="GerE"/>
    <property type="match status" value="1"/>
</dbReference>
<dbReference type="InterPro" id="IPR000792">
    <property type="entry name" value="Tscrpt_reg_LuxR_C"/>
</dbReference>
<dbReference type="SUPFAM" id="SSF52172">
    <property type="entry name" value="CheY-like"/>
    <property type="match status" value="1"/>
</dbReference>
<comment type="caution">
    <text evidence="5">The sequence shown here is derived from an EMBL/GenBank/DDBJ whole genome shotgun (WGS) entry which is preliminary data.</text>
</comment>
<dbReference type="PANTHER" id="PTHR45566:SF1">
    <property type="entry name" value="HTH-TYPE TRANSCRIPTIONAL REGULATOR YHJB-RELATED"/>
    <property type="match status" value="1"/>
</dbReference>
<dbReference type="GO" id="GO:0000160">
    <property type="term" value="P:phosphorelay signal transduction system"/>
    <property type="evidence" value="ECO:0007669"/>
    <property type="project" value="InterPro"/>
</dbReference>
<gene>
    <name evidence="5" type="ORF">F1189_22140</name>
</gene>
<evidence type="ECO:0000259" key="4">
    <source>
        <dbReference type="PROSITE" id="PS50110"/>
    </source>
</evidence>
<dbReference type="InterPro" id="IPR016032">
    <property type="entry name" value="Sig_transdc_resp-reg_C-effctor"/>
</dbReference>
<keyword evidence="6" id="KW-1185">Reference proteome</keyword>
<dbReference type="InterPro" id="IPR051015">
    <property type="entry name" value="EvgA-like"/>
</dbReference>
<dbReference type="GO" id="GO:0003677">
    <property type="term" value="F:DNA binding"/>
    <property type="evidence" value="ECO:0007669"/>
    <property type="project" value="UniProtKB-KW"/>
</dbReference>
<name>A0A5M6INQ9_9PROT</name>
<evidence type="ECO:0000313" key="6">
    <source>
        <dbReference type="Proteomes" id="UP000325255"/>
    </source>
</evidence>
<dbReference type="InterPro" id="IPR011006">
    <property type="entry name" value="CheY-like_superfamily"/>
</dbReference>
<comment type="caution">
    <text evidence="2">Lacks conserved residue(s) required for the propagation of feature annotation.</text>
</comment>
<reference evidence="5 6" key="1">
    <citation type="submission" date="2019-09" db="EMBL/GenBank/DDBJ databases">
        <title>Genome sequence of Rhodovastum atsumiense, a diverse member of the Acetobacteraceae family of non-sulfur purple photosynthetic bacteria.</title>
        <authorList>
            <person name="Meyer T."/>
            <person name="Kyndt J."/>
        </authorList>
    </citation>
    <scope>NUCLEOTIDE SEQUENCE [LARGE SCALE GENOMIC DNA]</scope>
    <source>
        <strain evidence="5 6">DSM 21279</strain>
    </source>
</reference>
<evidence type="ECO:0000313" key="5">
    <source>
        <dbReference type="EMBL" id="KAA5609890.1"/>
    </source>
</evidence>
<organism evidence="5 6">
    <name type="scientific">Rhodovastum atsumiense</name>
    <dbReference type="NCBI Taxonomy" id="504468"/>
    <lineage>
        <taxon>Bacteria</taxon>
        <taxon>Pseudomonadati</taxon>
        <taxon>Pseudomonadota</taxon>
        <taxon>Alphaproteobacteria</taxon>
        <taxon>Acetobacterales</taxon>
        <taxon>Acetobacteraceae</taxon>
        <taxon>Rhodovastum</taxon>
    </lineage>
</organism>